<sequence length="124" mass="13464">MTNVYIIGITCAFMCADIVTGLLKAWQAHDIQSRALRAGLFHKAAFLGVIGIAQLTELAADKIPQIELDVPITGGICAYIILTEIVSVLENLRDINPDIGGVLNRFPAHPTDEPTDQPQKPDKE</sequence>
<dbReference type="GO" id="GO:0016020">
    <property type="term" value="C:membrane"/>
    <property type="evidence" value="ECO:0007669"/>
    <property type="project" value="UniProtKB-SubCell"/>
</dbReference>
<dbReference type="AlphaFoldDB" id="A0A4Q5A3E6"/>
<dbReference type="RefSeq" id="WP_129864719.1">
    <property type="nucleotide sequence ID" value="NZ_RYUM01000023.1"/>
</dbReference>
<keyword evidence="4 6" id="KW-0472">Membrane</keyword>
<comment type="caution">
    <text evidence="7">The sequence shown here is derived from an EMBL/GenBank/DDBJ whole genome shotgun (WGS) entry which is preliminary data.</text>
</comment>
<keyword evidence="3 6" id="KW-1133">Transmembrane helix</keyword>
<protein>
    <submittedName>
        <fullName evidence="7">Toxin secretion/phage lysis holin</fullName>
    </submittedName>
</protein>
<feature type="transmembrane region" description="Helical" evidence="6">
    <location>
        <begin position="6"/>
        <end position="26"/>
    </location>
</feature>
<keyword evidence="2 6" id="KW-0812">Transmembrane</keyword>
<organism evidence="7 8">
    <name type="scientific">Bifidobacterium pseudolongum subsp. globosum</name>
    <dbReference type="NCBI Taxonomy" id="1690"/>
    <lineage>
        <taxon>Bacteria</taxon>
        <taxon>Bacillati</taxon>
        <taxon>Actinomycetota</taxon>
        <taxon>Actinomycetes</taxon>
        <taxon>Bifidobacteriales</taxon>
        <taxon>Bifidobacteriaceae</taxon>
        <taxon>Bifidobacterium</taxon>
    </lineage>
</organism>
<dbReference type="Pfam" id="PF05105">
    <property type="entry name" value="Phage_holin_4_1"/>
    <property type="match status" value="1"/>
</dbReference>
<feature type="region of interest" description="Disordered" evidence="5">
    <location>
        <begin position="103"/>
        <end position="124"/>
    </location>
</feature>
<proteinExistence type="predicted"/>
<reference evidence="7 8" key="1">
    <citation type="submission" date="2018-12" db="EMBL/GenBank/DDBJ databases">
        <title>Unveiling genomic diversity among members of the Bifidobacterium pseudolongum species, a widely distributed gut commensal of the animal kingdom.</title>
        <authorList>
            <person name="Lugli G.A."/>
            <person name="Duranti S."/>
            <person name="Albert K."/>
            <person name="Mancabelli L."/>
            <person name="Napoli S."/>
            <person name="Viappiani A."/>
            <person name="Anzalone R."/>
            <person name="Longhi G."/>
            <person name="Milani C."/>
            <person name="Turroni F."/>
            <person name="Alessandri G."/>
            <person name="Sela D.A."/>
            <person name="Van Sinderen D."/>
            <person name="Ventura M."/>
        </authorList>
    </citation>
    <scope>NUCLEOTIDE SEQUENCE [LARGE SCALE GENOMIC DNA]</scope>
    <source>
        <strain evidence="7 8">2071B</strain>
    </source>
</reference>
<comment type="subcellular location">
    <subcellularLocation>
        <location evidence="1">Membrane</location>
        <topology evidence="1">Multi-pass membrane protein</topology>
    </subcellularLocation>
</comment>
<name>A0A4Q5A3E6_9BIFI</name>
<evidence type="ECO:0000256" key="1">
    <source>
        <dbReference type="ARBA" id="ARBA00004141"/>
    </source>
</evidence>
<evidence type="ECO:0000256" key="4">
    <source>
        <dbReference type="ARBA" id="ARBA00023136"/>
    </source>
</evidence>
<accession>A0A4Q5A3E6</accession>
<dbReference type="EMBL" id="RYUM01000023">
    <property type="protein sequence ID" value="RYQ16994.1"/>
    <property type="molecule type" value="Genomic_DNA"/>
</dbReference>
<evidence type="ECO:0000313" key="8">
    <source>
        <dbReference type="Proteomes" id="UP000291187"/>
    </source>
</evidence>
<evidence type="ECO:0000256" key="3">
    <source>
        <dbReference type="ARBA" id="ARBA00022989"/>
    </source>
</evidence>
<evidence type="ECO:0000256" key="5">
    <source>
        <dbReference type="SAM" id="MobiDB-lite"/>
    </source>
</evidence>
<evidence type="ECO:0000313" key="7">
    <source>
        <dbReference type="EMBL" id="RYQ16994.1"/>
    </source>
</evidence>
<evidence type="ECO:0000256" key="2">
    <source>
        <dbReference type="ARBA" id="ARBA00022692"/>
    </source>
</evidence>
<evidence type="ECO:0000256" key="6">
    <source>
        <dbReference type="SAM" id="Phobius"/>
    </source>
</evidence>
<gene>
    <name evidence="7" type="ORF">PG2071B_1571</name>
</gene>
<dbReference type="InterPro" id="IPR006480">
    <property type="entry name" value="Phage_holin_4_1"/>
</dbReference>
<dbReference type="Proteomes" id="UP000291187">
    <property type="component" value="Unassembled WGS sequence"/>
</dbReference>